<dbReference type="OrthoDB" id="9793162at2"/>
<dbReference type="Proteomes" id="UP000432715">
    <property type="component" value="Unassembled WGS sequence"/>
</dbReference>
<proteinExistence type="predicted"/>
<protein>
    <recommendedName>
        <fullName evidence="1">Endonuclease/exonuclease/phosphatase domain-containing protein</fullName>
    </recommendedName>
</protein>
<name>A0A6I0F0B8_9FIRM</name>
<accession>A0A6I0F0B8</accession>
<dbReference type="InterPro" id="IPR051916">
    <property type="entry name" value="GPI-anchor_lipid_remodeler"/>
</dbReference>
<feature type="domain" description="Endonuclease/exonuclease/phosphatase" evidence="1">
    <location>
        <begin position="143"/>
        <end position="357"/>
    </location>
</feature>
<dbReference type="AlphaFoldDB" id="A0A6I0F0B8"/>
<dbReference type="SUPFAM" id="SSF56219">
    <property type="entry name" value="DNase I-like"/>
    <property type="match status" value="1"/>
</dbReference>
<dbReference type="GO" id="GO:0006506">
    <property type="term" value="P:GPI anchor biosynthetic process"/>
    <property type="evidence" value="ECO:0007669"/>
    <property type="project" value="TreeGrafter"/>
</dbReference>
<dbReference type="GO" id="GO:0003824">
    <property type="term" value="F:catalytic activity"/>
    <property type="evidence" value="ECO:0007669"/>
    <property type="project" value="InterPro"/>
</dbReference>
<dbReference type="PANTHER" id="PTHR14859">
    <property type="entry name" value="CALCOFLUOR WHITE HYPERSENSITIVE PROTEIN PRECURSOR"/>
    <property type="match status" value="1"/>
</dbReference>
<dbReference type="InterPro" id="IPR005135">
    <property type="entry name" value="Endo/exonuclease/phosphatase"/>
</dbReference>
<reference evidence="2 3" key="1">
    <citation type="submission" date="2019-10" db="EMBL/GenBank/DDBJ databases">
        <title>Alkaliphilus serpentinus sp. nov. and Alkaliphilus pronyensis sp. nov., two novel anaerobic alkaliphilic species isolated from the serpentinized-hosted hydrothermal field of the Prony Bay (New Caledonia).</title>
        <authorList>
            <person name="Postec A."/>
        </authorList>
    </citation>
    <scope>NUCLEOTIDE SEQUENCE [LARGE SCALE GENOMIC DNA]</scope>
    <source>
        <strain evidence="2 3">LacV</strain>
    </source>
</reference>
<evidence type="ECO:0000313" key="3">
    <source>
        <dbReference type="Proteomes" id="UP000432715"/>
    </source>
</evidence>
<dbReference type="RefSeq" id="WP_151860831.1">
    <property type="nucleotide sequence ID" value="NZ_WBZC01000021.1"/>
</dbReference>
<sequence length="368" mass="42354">MRKQISFMVLVIMIMSGLVIKASSQGEIDITKYLINDQLYYLEIKTPYEVKDIIIEAIDPQNEIVNYSVLRRDFYRKSEEGSKYNIFYITNKMTNLNKISKIRLYSKGNKEIKYNIEELDGVYLETPTLEASTNKEVTNLRVMTYNIHHGKSLLGRDTLKDILALIRESDADIIGIQEVDNGVYRSKFRNQIKYLAENLSMYYAYGDNFNYFGGKYGNGVISKYPIVNYENILLPSKSEQRGLLSTTIDLGSERIQFMVTHLGLYKSERREQIETIKKHMDTVPYEKILVGDFNSTQDTGEISSLSKTMLDTGYVSGNNHQPTYDLSIVSGRIDYLFISPSLQLNQYNVIKSRASDHYPAVIDIELPQ</sequence>
<evidence type="ECO:0000259" key="1">
    <source>
        <dbReference type="Pfam" id="PF03372"/>
    </source>
</evidence>
<dbReference type="GO" id="GO:0016020">
    <property type="term" value="C:membrane"/>
    <property type="evidence" value="ECO:0007669"/>
    <property type="project" value="GOC"/>
</dbReference>
<keyword evidence="3" id="KW-1185">Reference proteome</keyword>
<dbReference type="Pfam" id="PF03372">
    <property type="entry name" value="Exo_endo_phos"/>
    <property type="match status" value="1"/>
</dbReference>
<dbReference type="InterPro" id="IPR036691">
    <property type="entry name" value="Endo/exonu/phosph_ase_sf"/>
</dbReference>
<dbReference type="EMBL" id="WBZC01000021">
    <property type="protein sequence ID" value="KAB3535347.1"/>
    <property type="molecule type" value="Genomic_DNA"/>
</dbReference>
<dbReference type="Gene3D" id="3.60.10.10">
    <property type="entry name" value="Endonuclease/exonuclease/phosphatase"/>
    <property type="match status" value="1"/>
</dbReference>
<dbReference type="PANTHER" id="PTHR14859:SF1">
    <property type="entry name" value="PGAP2-INTERACTING PROTEIN"/>
    <property type="match status" value="1"/>
</dbReference>
<organism evidence="2 3">
    <name type="scientific">Alkaliphilus pronyensis</name>
    <dbReference type="NCBI Taxonomy" id="1482732"/>
    <lineage>
        <taxon>Bacteria</taxon>
        <taxon>Bacillati</taxon>
        <taxon>Bacillota</taxon>
        <taxon>Clostridia</taxon>
        <taxon>Peptostreptococcales</taxon>
        <taxon>Natronincolaceae</taxon>
        <taxon>Alkaliphilus</taxon>
    </lineage>
</organism>
<comment type="caution">
    <text evidence="2">The sequence shown here is derived from an EMBL/GenBank/DDBJ whole genome shotgun (WGS) entry which is preliminary data.</text>
</comment>
<gene>
    <name evidence="2" type="ORF">F8154_06675</name>
</gene>
<evidence type="ECO:0000313" key="2">
    <source>
        <dbReference type="EMBL" id="KAB3535347.1"/>
    </source>
</evidence>